<dbReference type="HOGENOM" id="CLU_1250906_0_0_1"/>
<reference evidence="2" key="1">
    <citation type="journal article" date="2011" name="Proc. Natl. Acad. Sci. U.S.A.">
        <title>Obligate biotrophy features unraveled by the genomic analysis of rust fungi.</title>
        <authorList>
            <person name="Duplessis S."/>
            <person name="Cuomo C.A."/>
            <person name="Lin Y.-C."/>
            <person name="Aerts A."/>
            <person name="Tisserant E."/>
            <person name="Veneault-Fourrey C."/>
            <person name="Joly D.L."/>
            <person name="Hacquard S."/>
            <person name="Amselem J."/>
            <person name="Cantarel B.L."/>
            <person name="Chiu R."/>
            <person name="Coutinho P.M."/>
            <person name="Feau N."/>
            <person name="Field M."/>
            <person name="Frey P."/>
            <person name="Gelhaye E."/>
            <person name="Goldberg J."/>
            <person name="Grabherr M.G."/>
            <person name="Kodira C.D."/>
            <person name="Kohler A."/>
            <person name="Kuees U."/>
            <person name="Lindquist E.A."/>
            <person name="Lucas S.M."/>
            <person name="Mago R."/>
            <person name="Mauceli E."/>
            <person name="Morin E."/>
            <person name="Murat C."/>
            <person name="Pangilinan J.L."/>
            <person name="Park R."/>
            <person name="Pearson M."/>
            <person name="Quesneville H."/>
            <person name="Rouhier N."/>
            <person name="Sakthikumar S."/>
            <person name="Salamov A.A."/>
            <person name="Schmutz J."/>
            <person name="Selles B."/>
            <person name="Shapiro H."/>
            <person name="Tanguay P."/>
            <person name="Tuskan G.A."/>
            <person name="Henrissat B."/>
            <person name="Van de Peer Y."/>
            <person name="Rouze P."/>
            <person name="Ellis J.G."/>
            <person name="Dodds P.N."/>
            <person name="Schein J.E."/>
            <person name="Zhong S."/>
            <person name="Hamelin R.C."/>
            <person name="Grigoriev I.V."/>
            <person name="Szabo L.J."/>
            <person name="Martin F."/>
        </authorList>
    </citation>
    <scope>NUCLEOTIDE SEQUENCE [LARGE SCALE GENOMIC DNA]</scope>
    <source>
        <strain evidence="2">98AG31 / pathotype 3-4-7</strain>
    </source>
</reference>
<dbReference type="GeneID" id="18929546"/>
<keyword evidence="2" id="KW-1185">Reference proteome</keyword>
<protein>
    <submittedName>
        <fullName evidence="1">Uncharacterized protein</fullName>
    </submittedName>
</protein>
<dbReference type="KEGG" id="mlr:MELLADRAFT_60406"/>
<name>F4RA01_MELLP</name>
<dbReference type="RefSeq" id="XP_007406125.1">
    <property type="nucleotide sequence ID" value="XM_007406063.1"/>
</dbReference>
<evidence type="ECO:0000313" key="1">
    <source>
        <dbReference type="EMBL" id="EGG10656.1"/>
    </source>
</evidence>
<dbReference type="InParanoid" id="F4RA01"/>
<dbReference type="EMBL" id="GL883094">
    <property type="protein sequence ID" value="EGG10656.1"/>
    <property type="molecule type" value="Genomic_DNA"/>
</dbReference>
<evidence type="ECO:0000313" key="2">
    <source>
        <dbReference type="Proteomes" id="UP000001072"/>
    </source>
</evidence>
<gene>
    <name evidence="1" type="ORF">MELLADRAFT_60406</name>
</gene>
<dbReference type="VEuPathDB" id="FungiDB:MELLADRAFT_60406"/>
<sequence length="221" mass="24565">MIQSPSPFTDQYTSIDPTELLKLKRITHVGPYTRLTLRWKANLEVGENTAGSSYRRKCYNASVVLNNVTLAVTLVQESLHYRQDLSGRVNLEGVVVQGGIDRSSRLVLDALDDTACADRRRSFAAETTVGLQVAGSALLVKDSFVRNDSAGSKWRVAVMMHREWDMQYLMYREFEVDYIYDRLAIGAASIGHLRPGEVVSVSGNVVDIGGAHGKWIVALHH</sequence>
<organism evidence="2">
    <name type="scientific">Melampsora larici-populina (strain 98AG31 / pathotype 3-4-7)</name>
    <name type="common">Poplar leaf rust fungus</name>
    <dbReference type="NCBI Taxonomy" id="747676"/>
    <lineage>
        <taxon>Eukaryota</taxon>
        <taxon>Fungi</taxon>
        <taxon>Dikarya</taxon>
        <taxon>Basidiomycota</taxon>
        <taxon>Pucciniomycotina</taxon>
        <taxon>Pucciniomycetes</taxon>
        <taxon>Pucciniales</taxon>
        <taxon>Melampsoraceae</taxon>
        <taxon>Melampsora</taxon>
    </lineage>
</organism>
<dbReference type="Proteomes" id="UP000001072">
    <property type="component" value="Unassembled WGS sequence"/>
</dbReference>
<proteinExistence type="predicted"/>
<accession>F4RA01</accession>
<dbReference type="AlphaFoldDB" id="F4RA01"/>